<dbReference type="GO" id="GO:0005576">
    <property type="term" value="C:extracellular region"/>
    <property type="evidence" value="ECO:0007669"/>
    <property type="project" value="InterPro"/>
</dbReference>
<keyword evidence="4" id="KW-1185">Reference proteome</keyword>
<dbReference type="Proteomes" id="UP001314205">
    <property type="component" value="Unassembled WGS sequence"/>
</dbReference>
<accession>A0AAV1K7P9</accession>
<dbReference type="Pfam" id="PF01607">
    <property type="entry name" value="CBM_14"/>
    <property type="match status" value="3"/>
</dbReference>
<evidence type="ECO:0000313" key="3">
    <source>
        <dbReference type="EMBL" id="CAK1578568.1"/>
    </source>
</evidence>
<dbReference type="SMART" id="SM00494">
    <property type="entry name" value="ChtBD2"/>
    <property type="match status" value="3"/>
</dbReference>
<keyword evidence="1" id="KW-0732">Signal</keyword>
<name>A0AAV1K7P9_9NEOP</name>
<dbReference type="PROSITE" id="PS50940">
    <property type="entry name" value="CHIT_BIND_II"/>
    <property type="match status" value="3"/>
</dbReference>
<dbReference type="Gene3D" id="2.170.140.10">
    <property type="entry name" value="Chitin binding domain"/>
    <property type="match status" value="3"/>
</dbReference>
<feature type="domain" description="Chitin-binding type-2" evidence="2">
    <location>
        <begin position="24"/>
        <end position="88"/>
    </location>
</feature>
<feature type="signal peptide" evidence="1">
    <location>
        <begin position="1"/>
        <end position="23"/>
    </location>
</feature>
<dbReference type="InterPro" id="IPR036508">
    <property type="entry name" value="Chitin-bd_dom_sf"/>
</dbReference>
<dbReference type="AlphaFoldDB" id="A0AAV1K7P9"/>
<evidence type="ECO:0000256" key="1">
    <source>
        <dbReference type="SAM" id="SignalP"/>
    </source>
</evidence>
<protein>
    <recommendedName>
        <fullName evidence="2">Chitin-binding type-2 domain-containing protein</fullName>
    </recommendedName>
</protein>
<dbReference type="SUPFAM" id="SSF57625">
    <property type="entry name" value="Invertebrate chitin-binding proteins"/>
    <property type="match status" value="3"/>
</dbReference>
<evidence type="ECO:0000259" key="2">
    <source>
        <dbReference type="PROSITE" id="PS50940"/>
    </source>
</evidence>
<sequence>MKMYKRLGIAVIVVASIAWQAHGAVNCTVTGAGRFADPADSTCQNYTLCVYVSSTNTYLAYNYVCPTTSLFNPNTAKCTAPSNYVCNVSTPIDNTTSSSVCTADGYVADPSSTNCTSYIECVQINGTFTETTYSCPDGTFYNPNTTLCEFDYNCTTTDSAPTFSCTAPGRFANSTDTTCQTYYLCALTNNGTYVQYQYTCPATSVFSPTIRMCTTSYNCTNSG</sequence>
<reference evidence="3 4" key="1">
    <citation type="submission" date="2023-11" db="EMBL/GenBank/DDBJ databases">
        <authorList>
            <person name="Hedman E."/>
            <person name="Englund M."/>
            <person name="Stromberg M."/>
            <person name="Nyberg Akerstrom W."/>
            <person name="Nylinder S."/>
            <person name="Jareborg N."/>
            <person name="Kallberg Y."/>
            <person name="Kronander E."/>
        </authorList>
    </citation>
    <scope>NUCLEOTIDE SEQUENCE [LARGE SCALE GENOMIC DNA]</scope>
</reference>
<organism evidence="3 4">
    <name type="scientific">Parnassius mnemosyne</name>
    <name type="common">clouded apollo</name>
    <dbReference type="NCBI Taxonomy" id="213953"/>
    <lineage>
        <taxon>Eukaryota</taxon>
        <taxon>Metazoa</taxon>
        <taxon>Ecdysozoa</taxon>
        <taxon>Arthropoda</taxon>
        <taxon>Hexapoda</taxon>
        <taxon>Insecta</taxon>
        <taxon>Pterygota</taxon>
        <taxon>Neoptera</taxon>
        <taxon>Endopterygota</taxon>
        <taxon>Lepidoptera</taxon>
        <taxon>Glossata</taxon>
        <taxon>Ditrysia</taxon>
        <taxon>Papilionoidea</taxon>
        <taxon>Papilionidae</taxon>
        <taxon>Parnassiinae</taxon>
        <taxon>Parnassini</taxon>
        <taxon>Parnassius</taxon>
        <taxon>Driopa</taxon>
    </lineage>
</organism>
<feature type="chain" id="PRO_5043426962" description="Chitin-binding type-2 domain-containing protein" evidence="1">
    <location>
        <begin position="24"/>
        <end position="223"/>
    </location>
</feature>
<proteinExistence type="predicted"/>
<dbReference type="EMBL" id="CAVLGL010000001">
    <property type="protein sequence ID" value="CAK1578568.1"/>
    <property type="molecule type" value="Genomic_DNA"/>
</dbReference>
<feature type="domain" description="Chitin-binding type-2" evidence="2">
    <location>
        <begin position="98"/>
        <end position="156"/>
    </location>
</feature>
<dbReference type="GO" id="GO:0008061">
    <property type="term" value="F:chitin binding"/>
    <property type="evidence" value="ECO:0007669"/>
    <property type="project" value="InterPro"/>
</dbReference>
<feature type="domain" description="Chitin-binding type-2" evidence="2">
    <location>
        <begin position="162"/>
        <end position="221"/>
    </location>
</feature>
<gene>
    <name evidence="3" type="ORF">PARMNEM_LOCUS630</name>
</gene>
<evidence type="ECO:0000313" key="4">
    <source>
        <dbReference type="Proteomes" id="UP001314205"/>
    </source>
</evidence>
<comment type="caution">
    <text evidence="3">The sequence shown here is derived from an EMBL/GenBank/DDBJ whole genome shotgun (WGS) entry which is preliminary data.</text>
</comment>
<dbReference type="InterPro" id="IPR002557">
    <property type="entry name" value="Chitin-bd_dom"/>
</dbReference>